<dbReference type="NCBIfam" id="TIGR00756">
    <property type="entry name" value="PPR"/>
    <property type="match status" value="1"/>
</dbReference>
<reference evidence="6 7" key="1">
    <citation type="submission" date="2018-11" db="EMBL/GenBank/DDBJ databases">
        <title>Genome assembly of Steccherinum ochraceum LE-BIN_3174, the white-rot fungus of the Steccherinaceae family (The Residual Polyporoid clade, Polyporales, Basidiomycota).</title>
        <authorList>
            <person name="Fedorova T.V."/>
            <person name="Glazunova O.A."/>
            <person name="Landesman E.O."/>
            <person name="Moiseenko K.V."/>
            <person name="Psurtseva N.V."/>
            <person name="Savinova O.S."/>
            <person name="Shakhova N.V."/>
            <person name="Tyazhelova T.V."/>
            <person name="Vasina D.V."/>
        </authorList>
    </citation>
    <scope>NUCLEOTIDE SEQUENCE [LARGE SCALE GENOMIC DNA]</scope>
    <source>
        <strain evidence="6 7">LE-BIN_3174</strain>
    </source>
</reference>
<evidence type="ECO:0008006" key="8">
    <source>
        <dbReference type="Google" id="ProtNLM"/>
    </source>
</evidence>
<dbReference type="EMBL" id="RWJN01000030">
    <property type="protein sequence ID" value="TCD69970.1"/>
    <property type="molecule type" value="Genomic_DNA"/>
</dbReference>
<comment type="subunit">
    <text evidence="4">Binds to mitochondrial small subunit 15S rRNA.</text>
</comment>
<comment type="caution">
    <text evidence="6">The sequence shown here is derived from an EMBL/GenBank/DDBJ whole genome shotgun (WGS) entry which is preliminary data.</text>
</comment>
<dbReference type="PANTHER" id="PTHR47447">
    <property type="entry name" value="OS03G0856100 PROTEIN"/>
    <property type="match status" value="1"/>
</dbReference>
<organism evidence="6 7">
    <name type="scientific">Steccherinum ochraceum</name>
    <dbReference type="NCBI Taxonomy" id="92696"/>
    <lineage>
        <taxon>Eukaryota</taxon>
        <taxon>Fungi</taxon>
        <taxon>Dikarya</taxon>
        <taxon>Basidiomycota</taxon>
        <taxon>Agaricomycotina</taxon>
        <taxon>Agaricomycetes</taxon>
        <taxon>Polyporales</taxon>
        <taxon>Steccherinaceae</taxon>
        <taxon>Steccherinum</taxon>
    </lineage>
</organism>
<keyword evidence="2" id="KW-0677">Repeat</keyword>
<comment type="function">
    <text evidence="3">Regulates mitochondrial small subunit maturation by controlling 15S rRNA 5'-end processing. Localizes to the 5' precursor of the 15S rRNA in a position that is subsequently occupied by mS47 in the mature yeast mtSSU. Uses structure and sequence-specific RNA recognition, binding to a single-stranded region of the precursor and specifically recognizing bases -6 to -1. The exchange of Ccm1 for mS47 is coupled to the irreversible removal of precursor rRNA that is accompanied by conformational changes of the mitoribosomal proteins uS5m and mS26. These conformational changes signal completion of 5'-end rRNA processing through protection of the mature 5'-end of the 15S rRNA and stabilization of mS47. The removal of the 5' precursor together with the dissociation of Ccm1 may be catalyzed by the 5'-3' exoribonuclease Pet127. Involved in the specific removal of group I introns in mitochondrial encoded transcripts.</text>
</comment>
<dbReference type="OrthoDB" id="185373at2759"/>
<name>A0A4R0RMH4_9APHY</name>
<dbReference type="Pfam" id="PF13812">
    <property type="entry name" value="PPR_3"/>
    <property type="match status" value="1"/>
</dbReference>
<evidence type="ECO:0000256" key="1">
    <source>
        <dbReference type="ARBA" id="ARBA00006192"/>
    </source>
</evidence>
<evidence type="ECO:0000313" key="7">
    <source>
        <dbReference type="Proteomes" id="UP000292702"/>
    </source>
</evidence>
<feature type="repeat" description="PPR" evidence="5">
    <location>
        <begin position="367"/>
        <end position="401"/>
    </location>
</feature>
<evidence type="ECO:0000313" key="6">
    <source>
        <dbReference type="EMBL" id="TCD69970.1"/>
    </source>
</evidence>
<dbReference type="AlphaFoldDB" id="A0A4R0RMH4"/>
<accession>A0A4R0RMH4</accession>
<proteinExistence type="inferred from homology"/>
<comment type="similarity">
    <text evidence="1">Belongs to the CCM1 family.</text>
</comment>
<keyword evidence="7" id="KW-1185">Reference proteome</keyword>
<sequence length="851" mass="94827">MLWRARQAFRHYQRAVGIHPGRYSSTRLLILFTLARAQWTSLAVASRPLHHTPRISTPNPTYLAPANGELSHRPAVPHKTIVYSEHARAVDGLYSLLMQGKLDDIHAMDEYTELLSVLRVGREVRELAIAMVAADRPQRSVRVLRLAHHCGCQCKLSIYENVAHALAGARQWTLVLHVVKLARHHTDRVTTRLLNWRLRALMELGRFKQIENIPDEFKASHLERNRLSFHLLISANLRNRNLPKAREFLVEMEQAGIPTDASTHANIAMSYRTLGLEAGVQERAVASLKDLDGRQGTAVLNSLIRMSLDKGDVDGAAQYISFLDQPSTGLERRLVDGGASTLLDEEDSGSSRTDRVAVSASSSLSPDIATFTMLVEHLGRARELSRIPQVVRRMKYAGVIPDARFAEALVHAYAVGGDTATAVSLAFTVCSSTVGIRDLFARIGLKPTDHGRPDLLSPTLQPTERIFTALLQGVLKVYGLAGMLAVTRIMAIFKITPGDALVETVLIYMKTAMNARPQDLVAALHTLRPLVQPSLRHTLVILGLIVRDAVKAARKGSWYATLATFQGVKQITNFTSPPEADPFPAIKSVDPIPGAAHFDAFNDDRLLLSAIKHLVLRGVRRDRAAVALRMRYDAIAKRNVMKAQDALQEMLAQGIHPNRYHFAALLEGFTLVGDMPTAQRIMRASMKAGFPPDLAMYTILITGFAYQNKPILALRTFQTMVAEGISPDHKAISILANAFVVAGDYPTAKKVLLELWHYVGTFPSEAQHLNYKELLKAFEATAGARNRPPKMQSKHIPWLQERLVGLVKSAKQRRRSFIMTLQKDKWRARKRLERRKGRKLRAVVGHVEHNH</sequence>
<dbReference type="PROSITE" id="PS51375">
    <property type="entry name" value="PPR"/>
    <property type="match status" value="2"/>
</dbReference>
<evidence type="ECO:0000256" key="5">
    <source>
        <dbReference type="PROSITE-ProRule" id="PRU00708"/>
    </source>
</evidence>
<evidence type="ECO:0000256" key="2">
    <source>
        <dbReference type="ARBA" id="ARBA00022737"/>
    </source>
</evidence>
<gene>
    <name evidence="6" type="ORF">EIP91_005559</name>
</gene>
<dbReference type="InterPro" id="IPR011990">
    <property type="entry name" value="TPR-like_helical_dom_sf"/>
</dbReference>
<evidence type="ECO:0000256" key="3">
    <source>
        <dbReference type="ARBA" id="ARBA00044493"/>
    </source>
</evidence>
<dbReference type="STRING" id="92696.A0A4R0RMH4"/>
<protein>
    <recommendedName>
        <fullName evidence="8">Pentacotripeptide-repeat region of PRORP domain-containing protein</fullName>
    </recommendedName>
</protein>
<dbReference type="Proteomes" id="UP000292702">
    <property type="component" value="Unassembled WGS sequence"/>
</dbReference>
<evidence type="ECO:0000256" key="4">
    <source>
        <dbReference type="ARBA" id="ARBA00044511"/>
    </source>
</evidence>
<dbReference type="InterPro" id="IPR002885">
    <property type="entry name" value="PPR_rpt"/>
</dbReference>
<dbReference type="Pfam" id="PF01535">
    <property type="entry name" value="PPR"/>
    <property type="match status" value="1"/>
</dbReference>
<dbReference type="PANTHER" id="PTHR47447:SF17">
    <property type="entry name" value="OS12G0638900 PROTEIN"/>
    <property type="match status" value="1"/>
</dbReference>
<feature type="repeat" description="PPR" evidence="5">
    <location>
        <begin position="693"/>
        <end position="727"/>
    </location>
</feature>
<dbReference type="Gene3D" id="1.25.40.10">
    <property type="entry name" value="Tetratricopeptide repeat domain"/>
    <property type="match status" value="3"/>
</dbReference>